<dbReference type="AlphaFoldDB" id="A0A6A6V9S8"/>
<feature type="compositionally biased region" description="Low complexity" evidence="1">
    <location>
        <begin position="362"/>
        <end position="371"/>
    </location>
</feature>
<feature type="compositionally biased region" description="Basic and acidic residues" evidence="1">
    <location>
        <begin position="317"/>
        <end position="330"/>
    </location>
</feature>
<evidence type="ECO:0000313" key="2">
    <source>
        <dbReference type="EMBL" id="KAF2746041.1"/>
    </source>
</evidence>
<feature type="compositionally biased region" description="Acidic residues" evidence="1">
    <location>
        <begin position="345"/>
        <end position="356"/>
    </location>
</feature>
<dbReference type="Proteomes" id="UP000799440">
    <property type="component" value="Unassembled WGS sequence"/>
</dbReference>
<proteinExistence type="predicted"/>
<keyword evidence="3" id="KW-1185">Reference proteome</keyword>
<name>A0A6A6V9S8_9PLEO</name>
<feature type="region of interest" description="Disordered" evidence="1">
    <location>
        <begin position="315"/>
        <end position="439"/>
    </location>
</feature>
<accession>A0A6A6V9S8</accession>
<feature type="non-terminal residue" evidence="2">
    <location>
        <position position="439"/>
    </location>
</feature>
<dbReference type="EMBL" id="MU006579">
    <property type="protein sequence ID" value="KAF2746041.1"/>
    <property type="molecule type" value="Genomic_DNA"/>
</dbReference>
<protein>
    <submittedName>
        <fullName evidence="2">Uncharacterized protein</fullName>
    </submittedName>
</protein>
<organism evidence="2 3">
    <name type="scientific">Sporormia fimetaria CBS 119925</name>
    <dbReference type="NCBI Taxonomy" id="1340428"/>
    <lineage>
        <taxon>Eukaryota</taxon>
        <taxon>Fungi</taxon>
        <taxon>Dikarya</taxon>
        <taxon>Ascomycota</taxon>
        <taxon>Pezizomycotina</taxon>
        <taxon>Dothideomycetes</taxon>
        <taxon>Pleosporomycetidae</taxon>
        <taxon>Pleosporales</taxon>
        <taxon>Sporormiaceae</taxon>
        <taxon>Sporormia</taxon>
    </lineage>
</organism>
<evidence type="ECO:0000256" key="1">
    <source>
        <dbReference type="SAM" id="MobiDB-lite"/>
    </source>
</evidence>
<reference evidence="2" key="1">
    <citation type="journal article" date="2020" name="Stud. Mycol.">
        <title>101 Dothideomycetes genomes: a test case for predicting lifestyles and emergence of pathogens.</title>
        <authorList>
            <person name="Haridas S."/>
            <person name="Albert R."/>
            <person name="Binder M."/>
            <person name="Bloem J."/>
            <person name="Labutti K."/>
            <person name="Salamov A."/>
            <person name="Andreopoulos B."/>
            <person name="Baker S."/>
            <person name="Barry K."/>
            <person name="Bills G."/>
            <person name="Bluhm B."/>
            <person name="Cannon C."/>
            <person name="Castanera R."/>
            <person name="Culley D."/>
            <person name="Daum C."/>
            <person name="Ezra D."/>
            <person name="Gonzalez J."/>
            <person name="Henrissat B."/>
            <person name="Kuo A."/>
            <person name="Liang C."/>
            <person name="Lipzen A."/>
            <person name="Lutzoni F."/>
            <person name="Magnuson J."/>
            <person name="Mondo S."/>
            <person name="Nolan M."/>
            <person name="Ohm R."/>
            <person name="Pangilinan J."/>
            <person name="Park H.-J."/>
            <person name="Ramirez L."/>
            <person name="Alfaro M."/>
            <person name="Sun H."/>
            <person name="Tritt A."/>
            <person name="Yoshinaga Y."/>
            <person name="Zwiers L.-H."/>
            <person name="Turgeon B."/>
            <person name="Goodwin S."/>
            <person name="Spatafora J."/>
            <person name="Crous P."/>
            <person name="Grigoriev I."/>
        </authorList>
    </citation>
    <scope>NUCLEOTIDE SEQUENCE</scope>
    <source>
        <strain evidence="2">CBS 119925</strain>
    </source>
</reference>
<feature type="compositionally biased region" description="Polar residues" evidence="1">
    <location>
        <begin position="420"/>
        <end position="439"/>
    </location>
</feature>
<dbReference type="OrthoDB" id="3801583at2759"/>
<evidence type="ECO:0000313" key="3">
    <source>
        <dbReference type="Proteomes" id="UP000799440"/>
    </source>
</evidence>
<feature type="region of interest" description="Disordered" evidence="1">
    <location>
        <begin position="147"/>
        <end position="229"/>
    </location>
</feature>
<sequence>MSSHGQFTSFEMALQASEVYRSREGAISPRYRPLTDSVHTNLAEADNAQQESGTAIHTPLEPPLETPSTLGGRRLELRGGSPSPPRNLPRLRGGAGNASKGSSTSSVRKLGRRLLFLLCTIGAAERTESPVNLQPIRVHHPYVDPLASGHAKAAVPASIKERIDARRRKSADEPSGRRNVSPEPTPRRNTEPAVIKRSTLQERSHADASAQQTASHSQQHTPRLRGGGRSMKCFIVPGLSNDDTSLPRSLWYLAGGRGKPITVGQWRAQKPKKRMGGLLGMALYGSKAGKPYEEKPPVVDMSADGVVDVEINVTPDEGEKADSGETKEPSEEVGAAQQSPPNEGNGDDAEKEDEGNDEGKAGSSSSSSGSSVDATTTAMGDPATEGHETPSGGGQQEGEGDKGIGETQQNAANQDHGENQDSGANQGSGGNQENACNQN</sequence>
<feature type="region of interest" description="Disordered" evidence="1">
    <location>
        <begin position="25"/>
        <end position="106"/>
    </location>
</feature>
<feature type="compositionally biased region" description="Low complexity" evidence="1">
    <location>
        <begin position="207"/>
        <end position="221"/>
    </location>
</feature>
<feature type="compositionally biased region" description="Basic and acidic residues" evidence="1">
    <location>
        <begin position="159"/>
        <end position="176"/>
    </location>
</feature>
<gene>
    <name evidence="2" type="ORF">M011DRAFT_478433</name>
</gene>